<dbReference type="InterPro" id="IPR018060">
    <property type="entry name" value="HTH_AraC"/>
</dbReference>
<organism evidence="5 6">
    <name type="scientific">Acinetobacter johnsonii</name>
    <dbReference type="NCBI Taxonomy" id="40214"/>
    <lineage>
        <taxon>Bacteria</taxon>
        <taxon>Pseudomonadati</taxon>
        <taxon>Pseudomonadota</taxon>
        <taxon>Gammaproteobacteria</taxon>
        <taxon>Moraxellales</taxon>
        <taxon>Moraxellaceae</taxon>
        <taxon>Acinetobacter</taxon>
    </lineage>
</organism>
<name>A0A2W5RCZ3_ACIJO</name>
<dbReference type="PANTHER" id="PTHR47894">
    <property type="entry name" value="HTH-TYPE TRANSCRIPTIONAL REGULATOR GADX"/>
    <property type="match status" value="1"/>
</dbReference>
<evidence type="ECO:0000256" key="3">
    <source>
        <dbReference type="ARBA" id="ARBA00023163"/>
    </source>
</evidence>
<evidence type="ECO:0000256" key="2">
    <source>
        <dbReference type="ARBA" id="ARBA00023125"/>
    </source>
</evidence>
<dbReference type="Pfam" id="PF12833">
    <property type="entry name" value="HTH_18"/>
    <property type="match status" value="1"/>
</dbReference>
<dbReference type="GO" id="GO:0005829">
    <property type="term" value="C:cytosol"/>
    <property type="evidence" value="ECO:0007669"/>
    <property type="project" value="TreeGrafter"/>
</dbReference>
<dbReference type="AlphaFoldDB" id="A0A2W5RCZ3"/>
<accession>A0A2W5RCZ3</accession>
<evidence type="ECO:0000256" key="1">
    <source>
        <dbReference type="ARBA" id="ARBA00023015"/>
    </source>
</evidence>
<protein>
    <recommendedName>
        <fullName evidence="4">HTH araC/xylS-type domain-containing protein</fullName>
    </recommendedName>
</protein>
<dbReference type="Proteomes" id="UP000249282">
    <property type="component" value="Unassembled WGS sequence"/>
</dbReference>
<reference evidence="5 6" key="1">
    <citation type="submission" date="2017-11" db="EMBL/GenBank/DDBJ databases">
        <title>Infants hospitalized years apart are colonized by the same room-sourced microbial strains.</title>
        <authorList>
            <person name="Brooks B."/>
            <person name="Olm M.R."/>
            <person name="Firek B.A."/>
            <person name="Baker R."/>
            <person name="Thomas B.C."/>
            <person name="Morowitz M.J."/>
            <person name="Banfield J.F."/>
        </authorList>
    </citation>
    <scope>NUCLEOTIDE SEQUENCE [LARGE SCALE GENOMIC DNA]</scope>
    <source>
        <strain evidence="5">S2_003_000_R3_20</strain>
    </source>
</reference>
<evidence type="ECO:0000313" key="6">
    <source>
        <dbReference type="Proteomes" id="UP000249282"/>
    </source>
</evidence>
<dbReference type="Gene3D" id="1.10.10.60">
    <property type="entry name" value="Homeodomain-like"/>
    <property type="match status" value="1"/>
</dbReference>
<dbReference type="PROSITE" id="PS01124">
    <property type="entry name" value="HTH_ARAC_FAMILY_2"/>
    <property type="match status" value="1"/>
</dbReference>
<sequence length="83" mass="9686">MQLASDYLQMSGRHLRRSLLLEGISFQQIRQTVLERKAKQMLENNLSIGDISQALGFREVREFRRAFKRWTGQAPSVYKNGTE</sequence>
<evidence type="ECO:0000313" key="5">
    <source>
        <dbReference type="EMBL" id="PZQ87516.1"/>
    </source>
</evidence>
<proteinExistence type="predicted"/>
<comment type="caution">
    <text evidence="5">The sequence shown here is derived from an EMBL/GenBank/DDBJ whole genome shotgun (WGS) entry which is preliminary data.</text>
</comment>
<dbReference type="GO" id="GO:0003700">
    <property type="term" value="F:DNA-binding transcription factor activity"/>
    <property type="evidence" value="ECO:0007669"/>
    <property type="project" value="InterPro"/>
</dbReference>
<dbReference type="EMBL" id="QFQJ01000067">
    <property type="protein sequence ID" value="PZQ87516.1"/>
    <property type="molecule type" value="Genomic_DNA"/>
</dbReference>
<gene>
    <name evidence="5" type="ORF">DI542_11930</name>
</gene>
<dbReference type="GO" id="GO:0000976">
    <property type="term" value="F:transcription cis-regulatory region binding"/>
    <property type="evidence" value="ECO:0007669"/>
    <property type="project" value="TreeGrafter"/>
</dbReference>
<dbReference type="PANTHER" id="PTHR47894:SF1">
    <property type="entry name" value="HTH-TYPE TRANSCRIPTIONAL REGULATOR VQSM"/>
    <property type="match status" value="1"/>
</dbReference>
<keyword evidence="3" id="KW-0804">Transcription</keyword>
<keyword evidence="2" id="KW-0238">DNA-binding</keyword>
<keyword evidence="1" id="KW-0805">Transcription regulation</keyword>
<feature type="domain" description="HTH araC/xylS-type" evidence="4">
    <location>
        <begin position="1"/>
        <end position="81"/>
    </location>
</feature>
<dbReference type="SUPFAM" id="SSF46689">
    <property type="entry name" value="Homeodomain-like"/>
    <property type="match status" value="1"/>
</dbReference>
<dbReference type="SMART" id="SM00342">
    <property type="entry name" value="HTH_ARAC"/>
    <property type="match status" value="1"/>
</dbReference>
<dbReference type="InterPro" id="IPR009057">
    <property type="entry name" value="Homeodomain-like_sf"/>
</dbReference>
<evidence type="ECO:0000259" key="4">
    <source>
        <dbReference type="PROSITE" id="PS01124"/>
    </source>
</evidence>